<dbReference type="Proteomes" id="UP000016922">
    <property type="component" value="Unassembled WGS sequence"/>
</dbReference>
<dbReference type="KEGG" id="glz:GLAREA_06702"/>
<organism evidence="2 3">
    <name type="scientific">Glarea lozoyensis (strain ATCC 20868 / MF5171)</name>
    <dbReference type="NCBI Taxonomy" id="1116229"/>
    <lineage>
        <taxon>Eukaryota</taxon>
        <taxon>Fungi</taxon>
        <taxon>Dikarya</taxon>
        <taxon>Ascomycota</taxon>
        <taxon>Pezizomycotina</taxon>
        <taxon>Leotiomycetes</taxon>
        <taxon>Helotiales</taxon>
        <taxon>Helotiaceae</taxon>
        <taxon>Glarea</taxon>
    </lineage>
</organism>
<feature type="region of interest" description="Disordered" evidence="1">
    <location>
        <begin position="160"/>
        <end position="191"/>
    </location>
</feature>
<feature type="compositionally biased region" description="Basic residues" evidence="1">
    <location>
        <begin position="174"/>
        <end position="186"/>
    </location>
</feature>
<proteinExistence type="predicted"/>
<accession>S3D992</accession>
<reference evidence="2 3" key="1">
    <citation type="journal article" date="2013" name="BMC Genomics">
        <title>Genomics-driven discovery of the pneumocandin biosynthetic gene cluster in the fungus Glarea lozoyensis.</title>
        <authorList>
            <person name="Chen L."/>
            <person name="Yue Q."/>
            <person name="Zhang X."/>
            <person name="Xiang M."/>
            <person name="Wang C."/>
            <person name="Li S."/>
            <person name="Che Y."/>
            <person name="Ortiz-Lopez F.J."/>
            <person name="Bills G.F."/>
            <person name="Liu X."/>
            <person name="An Z."/>
        </authorList>
    </citation>
    <scope>NUCLEOTIDE SEQUENCE [LARGE SCALE GENOMIC DNA]</scope>
    <source>
        <strain evidence="3">ATCC 20868 / MF5171</strain>
    </source>
</reference>
<sequence length="393" mass="45082">MAAYPESCAAMITQTLGVDDNLKPWKFRDEPAGIQLPNEVWCMIWDLTIPTIEERYTISMHPKAIGNTVPAVFHVNQASRATALKTYDRIDFIRKTEAVESFALIIRLDSDNILLNLPPGRIAECQRRGNGIFKYTQHGPMFDLAPFLHDPRVRAEIMRASSGTGDASLDKSSHKSRSQKHKKLGRRQLPQSRWEVKSDAIYKISHLTITDSCLNDHLTFVRGYYTKAQVARNISTNLKELRSLTYLQLVKNPGKKALETDTLKKAVVLRHEIWKSYKTKPGELRQDMFTQLNASPTIQGSPCPFLLECSAMMRDYANAPNTTNEQTSENTKTKHRDSKQEFWTLHLACLWPDEEESQKKDSRWTACTEIRTLTWQTQTACSRGYNWFRRARG</sequence>
<dbReference type="GeneID" id="19465755"/>
<name>S3D992_GLAL2</name>
<dbReference type="EMBL" id="KE145357">
    <property type="protein sequence ID" value="EPE33689.1"/>
    <property type="molecule type" value="Genomic_DNA"/>
</dbReference>
<dbReference type="HOGENOM" id="CLU_702172_0_0_1"/>
<evidence type="ECO:0000256" key="1">
    <source>
        <dbReference type="SAM" id="MobiDB-lite"/>
    </source>
</evidence>
<dbReference type="RefSeq" id="XP_008078841.1">
    <property type="nucleotide sequence ID" value="XM_008080650.1"/>
</dbReference>
<evidence type="ECO:0000313" key="3">
    <source>
        <dbReference type="Proteomes" id="UP000016922"/>
    </source>
</evidence>
<dbReference type="AlphaFoldDB" id="S3D992"/>
<keyword evidence="3" id="KW-1185">Reference proteome</keyword>
<gene>
    <name evidence="2" type="ORF">GLAREA_06702</name>
</gene>
<protein>
    <submittedName>
        <fullName evidence="2">Uncharacterized protein</fullName>
    </submittedName>
</protein>
<evidence type="ECO:0000313" key="2">
    <source>
        <dbReference type="EMBL" id="EPE33689.1"/>
    </source>
</evidence>